<dbReference type="FunFam" id="3.30.200.20:FF:000043">
    <property type="entry name" value="Wall-associated receptor kinase 2"/>
    <property type="match status" value="1"/>
</dbReference>
<dbReference type="SUPFAM" id="SSF56112">
    <property type="entry name" value="Protein kinase-like (PK-like)"/>
    <property type="match status" value="1"/>
</dbReference>
<dbReference type="PROSITE" id="PS00107">
    <property type="entry name" value="PROTEIN_KINASE_ATP"/>
    <property type="match status" value="1"/>
</dbReference>
<gene>
    <name evidence="16" type="ORF">FCM35_KLT04419</name>
</gene>
<evidence type="ECO:0000256" key="14">
    <source>
        <dbReference type="SAM" id="SignalP"/>
    </source>
</evidence>
<keyword evidence="4 13" id="KW-0812">Transmembrane</keyword>
<feature type="chain" id="PRO_5032310717" evidence="14">
    <location>
        <begin position="25"/>
        <end position="535"/>
    </location>
</feature>
<dbReference type="GO" id="GO:0016020">
    <property type="term" value="C:membrane"/>
    <property type="evidence" value="ECO:0007669"/>
    <property type="project" value="UniProtKB-SubCell"/>
</dbReference>
<dbReference type="InterPro" id="IPR001245">
    <property type="entry name" value="Ser-Thr/Tyr_kinase_cat_dom"/>
</dbReference>
<sequence length="535" mass="59412">MQIIQLPFILFLFLFLHFLLLILASPTIITADLNHPCPVSCGNISIPYPFGLGESRCFLPGFNLTCDLSLQPPRLLLGDGSIEVLDISLIHGTVTINSKVLSFLATNLNESWTGLLPNGPFTISSKNRFTAIGCGVIARVLFYEKNTLISLCASVCVVRDSTPGHDDTCAGIGCCQTSMPVGLTSFDVHLESLNETTYSFGEFNKVFIVDKDWFDENKDVRQKLLSPLYSKHPWDNSVSVEIPALLDWWFGSGSNSTGGISCEIAKKNASQFACRSINSWCYDNTNGNGYRCNCSEGYEGNPYVVDGCQDIDECQHLEVYPCDGTCVNEAGTYKCYSHDPRNYAGLIITIGVTTGVGLLLLFLGVFLLTRKIKARKATMQREKFFKQNKGLLLQHLISSSKDIAERMKIFSLEELNKATNNFDKSRIVGQGGHGVVYKGILSDQRVAAIKKPHAIVQREIEQFINEVAILSQINHRNVVKLFGCCLETEVEKAIWLSGAFQKIGMPFSDSENKWSQNEELQPPFDTKYINLKLAV</sequence>
<dbReference type="PROSITE" id="PS01187">
    <property type="entry name" value="EGF_CA"/>
    <property type="match status" value="1"/>
</dbReference>
<evidence type="ECO:0000256" key="1">
    <source>
        <dbReference type="ARBA" id="ARBA00004479"/>
    </source>
</evidence>
<dbReference type="Gene3D" id="3.30.200.20">
    <property type="entry name" value="Phosphorylase Kinase, domain 1"/>
    <property type="match status" value="1"/>
</dbReference>
<dbReference type="GO" id="GO:0005509">
    <property type="term" value="F:calcium ion binding"/>
    <property type="evidence" value="ECO:0007669"/>
    <property type="project" value="InterPro"/>
</dbReference>
<evidence type="ECO:0000256" key="3">
    <source>
        <dbReference type="ARBA" id="ARBA00022679"/>
    </source>
</evidence>
<evidence type="ECO:0000256" key="5">
    <source>
        <dbReference type="ARBA" id="ARBA00022729"/>
    </source>
</evidence>
<dbReference type="PANTHER" id="PTHR33491">
    <property type="entry name" value="OSJNBA0016N04.9 PROTEIN"/>
    <property type="match status" value="1"/>
</dbReference>
<dbReference type="Gene3D" id="2.10.25.10">
    <property type="entry name" value="Laminin"/>
    <property type="match status" value="1"/>
</dbReference>
<feature type="transmembrane region" description="Helical" evidence="13">
    <location>
        <begin position="343"/>
        <end position="369"/>
    </location>
</feature>
<evidence type="ECO:0000256" key="2">
    <source>
        <dbReference type="ARBA" id="ARBA00022527"/>
    </source>
</evidence>
<accession>A0A833VL88</accession>
<evidence type="ECO:0000256" key="9">
    <source>
        <dbReference type="ARBA" id="ARBA00022989"/>
    </source>
</evidence>
<dbReference type="OrthoDB" id="4062651at2759"/>
<evidence type="ECO:0000256" key="13">
    <source>
        <dbReference type="SAM" id="Phobius"/>
    </source>
</evidence>
<evidence type="ECO:0000259" key="15">
    <source>
        <dbReference type="PROSITE" id="PS50011"/>
    </source>
</evidence>
<dbReference type="CDD" id="cd00054">
    <property type="entry name" value="EGF_CA"/>
    <property type="match status" value="1"/>
</dbReference>
<keyword evidence="8 12" id="KW-0067">ATP-binding</keyword>
<evidence type="ECO:0000256" key="12">
    <source>
        <dbReference type="PROSITE-ProRule" id="PRU10141"/>
    </source>
</evidence>
<evidence type="ECO:0000313" key="16">
    <source>
        <dbReference type="EMBL" id="KAF3331065.1"/>
    </source>
</evidence>
<evidence type="ECO:0000256" key="11">
    <source>
        <dbReference type="ARBA" id="ARBA00023157"/>
    </source>
</evidence>
<dbReference type="InterPro" id="IPR017441">
    <property type="entry name" value="Protein_kinase_ATP_BS"/>
</dbReference>
<feature type="binding site" evidence="12">
    <location>
        <position position="451"/>
    </location>
    <ligand>
        <name>ATP</name>
        <dbReference type="ChEBI" id="CHEBI:30616"/>
    </ligand>
</feature>
<dbReference type="InterPro" id="IPR025287">
    <property type="entry name" value="WAK_GUB"/>
</dbReference>
<reference evidence="16" key="1">
    <citation type="submission" date="2020-01" db="EMBL/GenBank/DDBJ databases">
        <title>Genome sequence of Kobresia littledalei, the first chromosome-level genome in the family Cyperaceae.</title>
        <authorList>
            <person name="Qu G."/>
        </authorList>
    </citation>
    <scope>NUCLEOTIDE SEQUENCE</scope>
    <source>
        <strain evidence="16">C.B.Clarke</strain>
        <tissue evidence="16">Leaf</tissue>
    </source>
</reference>
<keyword evidence="10 13" id="KW-0472">Membrane</keyword>
<keyword evidence="16" id="KW-0675">Receptor</keyword>
<dbReference type="InterPro" id="IPR011009">
    <property type="entry name" value="Kinase-like_dom_sf"/>
</dbReference>
<dbReference type="InterPro" id="IPR018097">
    <property type="entry name" value="EGF_Ca-bd_CS"/>
</dbReference>
<keyword evidence="3" id="KW-0808">Transferase</keyword>
<keyword evidence="11" id="KW-1015">Disulfide bond</keyword>
<dbReference type="AlphaFoldDB" id="A0A833VL88"/>
<dbReference type="GO" id="GO:0005524">
    <property type="term" value="F:ATP binding"/>
    <property type="evidence" value="ECO:0007669"/>
    <property type="project" value="UniProtKB-UniRule"/>
</dbReference>
<dbReference type="Proteomes" id="UP000623129">
    <property type="component" value="Unassembled WGS sequence"/>
</dbReference>
<feature type="domain" description="Protein kinase" evidence="15">
    <location>
        <begin position="422"/>
        <end position="535"/>
    </location>
</feature>
<feature type="signal peptide" evidence="14">
    <location>
        <begin position="1"/>
        <end position="24"/>
    </location>
</feature>
<dbReference type="InterPro" id="IPR000719">
    <property type="entry name" value="Prot_kinase_dom"/>
</dbReference>
<evidence type="ECO:0000256" key="10">
    <source>
        <dbReference type="ARBA" id="ARBA00023136"/>
    </source>
</evidence>
<keyword evidence="2" id="KW-0723">Serine/threonine-protein kinase</keyword>
<dbReference type="PROSITE" id="PS50011">
    <property type="entry name" value="PROTEIN_KINASE_DOM"/>
    <property type="match status" value="1"/>
</dbReference>
<evidence type="ECO:0000256" key="4">
    <source>
        <dbReference type="ARBA" id="ARBA00022692"/>
    </source>
</evidence>
<protein>
    <submittedName>
        <fullName evidence="16">Wall-associated receptor kinase-like 8</fullName>
    </submittedName>
</protein>
<dbReference type="EMBL" id="SWLB01000013">
    <property type="protein sequence ID" value="KAF3331065.1"/>
    <property type="molecule type" value="Genomic_DNA"/>
</dbReference>
<keyword evidence="6 12" id="KW-0547">Nucleotide-binding</keyword>
<dbReference type="Pfam" id="PF07714">
    <property type="entry name" value="PK_Tyr_Ser-Thr"/>
    <property type="match status" value="1"/>
</dbReference>
<evidence type="ECO:0000256" key="7">
    <source>
        <dbReference type="ARBA" id="ARBA00022777"/>
    </source>
</evidence>
<dbReference type="GO" id="GO:0004674">
    <property type="term" value="F:protein serine/threonine kinase activity"/>
    <property type="evidence" value="ECO:0007669"/>
    <property type="project" value="UniProtKB-KW"/>
</dbReference>
<comment type="subcellular location">
    <subcellularLocation>
        <location evidence="1">Membrane</location>
        <topology evidence="1">Single-pass type I membrane protein</topology>
    </subcellularLocation>
</comment>
<dbReference type="Pfam" id="PF13947">
    <property type="entry name" value="GUB_WAK_bind"/>
    <property type="match status" value="1"/>
</dbReference>
<organism evidence="16 17">
    <name type="scientific">Carex littledalei</name>
    <dbReference type="NCBI Taxonomy" id="544730"/>
    <lineage>
        <taxon>Eukaryota</taxon>
        <taxon>Viridiplantae</taxon>
        <taxon>Streptophyta</taxon>
        <taxon>Embryophyta</taxon>
        <taxon>Tracheophyta</taxon>
        <taxon>Spermatophyta</taxon>
        <taxon>Magnoliopsida</taxon>
        <taxon>Liliopsida</taxon>
        <taxon>Poales</taxon>
        <taxon>Cyperaceae</taxon>
        <taxon>Cyperoideae</taxon>
        <taxon>Cariceae</taxon>
        <taxon>Carex</taxon>
        <taxon>Carex subgen. Euthyceras</taxon>
    </lineage>
</organism>
<keyword evidence="9 13" id="KW-1133">Transmembrane helix</keyword>
<evidence type="ECO:0000313" key="17">
    <source>
        <dbReference type="Proteomes" id="UP000623129"/>
    </source>
</evidence>
<name>A0A833VL88_9POAL</name>
<keyword evidence="7 16" id="KW-0418">Kinase</keyword>
<comment type="caution">
    <text evidence="16">The sequence shown here is derived from an EMBL/GenBank/DDBJ whole genome shotgun (WGS) entry which is preliminary data.</text>
</comment>
<dbReference type="GO" id="GO:0030247">
    <property type="term" value="F:polysaccharide binding"/>
    <property type="evidence" value="ECO:0007669"/>
    <property type="project" value="InterPro"/>
</dbReference>
<proteinExistence type="predicted"/>
<evidence type="ECO:0000256" key="8">
    <source>
        <dbReference type="ARBA" id="ARBA00022840"/>
    </source>
</evidence>
<evidence type="ECO:0000256" key="6">
    <source>
        <dbReference type="ARBA" id="ARBA00022741"/>
    </source>
</evidence>
<keyword evidence="5 14" id="KW-0732">Signal</keyword>
<keyword evidence="17" id="KW-1185">Reference proteome</keyword>